<dbReference type="Pfam" id="PF01476">
    <property type="entry name" value="LysM"/>
    <property type="match status" value="1"/>
</dbReference>
<feature type="compositionally biased region" description="Polar residues" evidence="1">
    <location>
        <begin position="262"/>
        <end position="273"/>
    </location>
</feature>
<evidence type="ECO:0000256" key="1">
    <source>
        <dbReference type="SAM" id="MobiDB-lite"/>
    </source>
</evidence>
<dbReference type="Gene3D" id="3.10.350.10">
    <property type="entry name" value="LysM domain"/>
    <property type="match status" value="1"/>
</dbReference>
<comment type="caution">
    <text evidence="3">The sequence shown here is derived from an EMBL/GenBank/DDBJ whole genome shotgun (WGS) entry which is preliminary data.</text>
</comment>
<reference evidence="3" key="1">
    <citation type="submission" date="2022-07" db="EMBL/GenBank/DDBJ databases">
        <title>Fungi with potential for degradation of polypropylene.</title>
        <authorList>
            <person name="Gostincar C."/>
        </authorList>
    </citation>
    <scope>NUCLEOTIDE SEQUENCE</scope>
    <source>
        <strain evidence="3">EXF-13308</strain>
    </source>
</reference>
<feature type="region of interest" description="Disordered" evidence="1">
    <location>
        <begin position="250"/>
        <end position="273"/>
    </location>
</feature>
<evidence type="ECO:0000313" key="4">
    <source>
        <dbReference type="Proteomes" id="UP001174694"/>
    </source>
</evidence>
<feature type="region of interest" description="Disordered" evidence="1">
    <location>
        <begin position="105"/>
        <end position="126"/>
    </location>
</feature>
<dbReference type="PANTHER" id="PTHR20932:SF31">
    <property type="entry name" value="RING-TYPE DOMAIN-CONTAINING PROTEIN"/>
    <property type="match status" value="1"/>
</dbReference>
<dbReference type="PANTHER" id="PTHR20932">
    <property type="entry name" value="LYSM AND PUTATIVE PEPTIDOGLYCAN-BINDING DOMAIN-CONTAINING PROTEIN"/>
    <property type="match status" value="1"/>
</dbReference>
<name>A0AA38RZA3_9PEZI</name>
<evidence type="ECO:0000259" key="2">
    <source>
        <dbReference type="Pfam" id="PF01476"/>
    </source>
</evidence>
<gene>
    <name evidence="3" type="ORF">NKR23_g3605</name>
</gene>
<dbReference type="AlphaFoldDB" id="A0AA38RZA3"/>
<sequence>MEACCTCATLLSKVPRHSESEKPLPHDRRLACCTRVICGLCVHNNSRFASYCPYCQISTTPSTLPQGLKEPPSYAFATASVPPEAPPPYTPRSILLREDRPLDDEKAAAAAAAGGGEGDSPPAEDILHFLDHDHDTVSSLSLRYGVPPPVLRQVNKLPSDHLLLARRTVLIPGTWCRPGAVSLSPRPVEGEEEERRRSKIRRWMVGCKVADYDIAVLYLEQVDYDLGAAMEAYFADEAWEKAHPLHGRGGRLKGKGAMTARGTGNTAFSRRRI</sequence>
<dbReference type="EMBL" id="JANBVO010000007">
    <property type="protein sequence ID" value="KAJ9150817.1"/>
    <property type="molecule type" value="Genomic_DNA"/>
</dbReference>
<evidence type="ECO:0000313" key="3">
    <source>
        <dbReference type="EMBL" id="KAJ9150817.1"/>
    </source>
</evidence>
<dbReference type="InterPro" id="IPR018392">
    <property type="entry name" value="LysM"/>
</dbReference>
<feature type="domain" description="LysM" evidence="2">
    <location>
        <begin position="135"/>
        <end position="172"/>
    </location>
</feature>
<dbReference type="InterPro" id="IPR036779">
    <property type="entry name" value="LysM_dom_sf"/>
</dbReference>
<organism evidence="3 4">
    <name type="scientific">Pleurostoma richardsiae</name>
    <dbReference type="NCBI Taxonomy" id="41990"/>
    <lineage>
        <taxon>Eukaryota</taxon>
        <taxon>Fungi</taxon>
        <taxon>Dikarya</taxon>
        <taxon>Ascomycota</taxon>
        <taxon>Pezizomycotina</taxon>
        <taxon>Sordariomycetes</taxon>
        <taxon>Sordariomycetidae</taxon>
        <taxon>Calosphaeriales</taxon>
        <taxon>Pleurostomataceae</taxon>
        <taxon>Pleurostoma</taxon>
    </lineage>
</organism>
<proteinExistence type="predicted"/>
<protein>
    <submittedName>
        <fullName evidence="3">Thiamine biosynthetic bifunctional enzyme</fullName>
    </submittedName>
</protein>
<accession>A0AA38RZA3</accession>
<dbReference type="Proteomes" id="UP001174694">
    <property type="component" value="Unassembled WGS sequence"/>
</dbReference>
<keyword evidence="4" id="KW-1185">Reference proteome</keyword>
<dbReference type="InterPro" id="IPR045030">
    <property type="entry name" value="LYSM1-4"/>
</dbReference>